<dbReference type="STRING" id="333673.A0A3M0K1U2"/>
<proteinExistence type="predicted"/>
<dbReference type="Proteomes" id="UP000269221">
    <property type="component" value="Unassembled WGS sequence"/>
</dbReference>
<evidence type="ECO:0000256" key="1">
    <source>
        <dbReference type="SAM" id="MobiDB-lite"/>
    </source>
</evidence>
<dbReference type="PANTHER" id="PTHR46767">
    <property type="entry name" value="LIM DOMAIN ONLY PROTEIN 7"/>
    <property type="match status" value="1"/>
</dbReference>
<name>A0A3M0K1U2_HIRRU</name>
<feature type="region of interest" description="Disordered" evidence="1">
    <location>
        <begin position="197"/>
        <end position="216"/>
    </location>
</feature>
<dbReference type="AlphaFoldDB" id="A0A3M0K1U2"/>
<accession>A0A3M0K1U2</accession>
<dbReference type="Gene3D" id="1.10.418.10">
    <property type="entry name" value="Calponin-like domain"/>
    <property type="match status" value="1"/>
</dbReference>
<dbReference type="GO" id="GO:0030155">
    <property type="term" value="P:regulation of cell adhesion"/>
    <property type="evidence" value="ECO:0007669"/>
    <property type="project" value="InterPro"/>
</dbReference>
<gene>
    <name evidence="2" type="ORF">DUI87_16400</name>
</gene>
<dbReference type="OrthoDB" id="15627at2759"/>
<dbReference type="InterPro" id="IPR029978">
    <property type="entry name" value="LMO-7"/>
</dbReference>
<dbReference type="GO" id="GO:0023051">
    <property type="term" value="P:regulation of signaling"/>
    <property type="evidence" value="ECO:0007669"/>
    <property type="project" value="InterPro"/>
</dbReference>
<dbReference type="InterPro" id="IPR036872">
    <property type="entry name" value="CH_dom_sf"/>
</dbReference>
<sequence>MIEVTLSKCADDTKLNGAVDTPQAWDAIQWDLDKLNRLHTLSLFREGGFGVFFLIKDNINVFLKACENIGLKEAQLFHPGDLQDLSNRVTVKDLAPFQDIGILSAGSYIMPKARGLVTSVVLKLPTKPYQKFFWWRFAPRLWLGRVGGGQELVFSSVSSDKLEPRGGRDSTCCARKSCRILLKGDGVKYPENGYLKNQTKQARPQTNPINDNERRENADQFVDRVSSVPVFSVDKTEFVFFFRI</sequence>
<dbReference type="SUPFAM" id="SSF47576">
    <property type="entry name" value="Calponin-homology domain, CH-domain"/>
    <property type="match status" value="1"/>
</dbReference>
<reference evidence="2 3" key="1">
    <citation type="submission" date="2018-07" db="EMBL/GenBank/DDBJ databases">
        <title>A high quality draft genome assembly of the barn swallow (H. rustica rustica).</title>
        <authorList>
            <person name="Formenti G."/>
            <person name="Chiara M."/>
            <person name="Poveda L."/>
            <person name="Francoijs K.-J."/>
            <person name="Bonisoli-Alquati A."/>
            <person name="Canova L."/>
            <person name="Gianfranceschi L."/>
            <person name="Horner D.S."/>
            <person name="Saino N."/>
        </authorList>
    </citation>
    <scope>NUCLEOTIDE SEQUENCE [LARGE SCALE GENOMIC DNA]</scope>
    <source>
        <strain evidence="2">Chelidonia</strain>
        <tissue evidence="2">Blood</tissue>
    </source>
</reference>
<dbReference type="EMBL" id="QRBI01000120">
    <property type="protein sequence ID" value="RMC06948.1"/>
    <property type="molecule type" value="Genomic_DNA"/>
</dbReference>
<evidence type="ECO:0000313" key="3">
    <source>
        <dbReference type="Proteomes" id="UP000269221"/>
    </source>
</evidence>
<evidence type="ECO:0000313" key="2">
    <source>
        <dbReference type="EMBL" id="RMC06948.1"/>
    </source>
</evidence>
<organism evidence="2 3">
    <name type="scientific">Hirundo rustica rustica</name>
    <dbReference type="NCBI Taxonomy" id="333673"/>
    <lineage>
        <taxon>Eukaryota</taxon>
        <taxon>Metazoa</taxon>
        <taxon>Chordata</taxon>
        <taxon>Craniata</taxon>
        <taxon>Vertebrata</taxon>
        <taxon>Euteleostomi</taxon>
        <taxon>Archelosauria</taxon>
        <taxon>Archosauria</taxon>
        <taxon>Dinosauria</taxon>
        <taxon>Saurischia</taxon>
        <taxon>Theropoda</taxon>
        <taxon>Coelurosauria</taxon>
        <taxon>Aves</taxon>
        <taxon>Neognathae</taxon>
        <taxon>Neoaves</taxon>
        <taxon>Telluraves</taxon>
        <taxon>Australaves</taxon>
        <taxon>Passeriformes</taxon>
        <taxon>Sylvioidea</taxon>
        <taxon>Hirundinidae</taxon>
        <taxon>Hirundo</taxon>
    </lineage>
</organism>
<keyword evidence="3" id="KW-1185">Reference proteome</keyword>
<comment type="caution">
    <text evidence="2">The sequence shown here is derived from an EMBL/GenBank/DDBJ whole genome shotgun (WGS) entry which is preliminary data.</text>
</comment>
<dbReference type="PANTHER" id="PTHR46767:SF1">
    <property type="entry name" value="LIM DOMAIN ONLY PROTEIN 7"/>
    <property type="match status" value="1"/>
</dbReference>
<protein>
    <submittedName>
        <fullName evidence="2">Uncharacterized protein</fullName>
    </submittedName>
</protein>
<feature type="compositionally biased region" description="Polar residues" evidence="1">
    <location>
        <begin position="197"/>
        <end position="210"/>
    </location>
</feature>